<feature type="compositionally biased region" description="Basic and acidic residues" evidence="6">
    <location>
        <begin position="304"/>
        <end position="315"/>
    </location>
</feature>
<feature type="compositionally biased region" description="Basic and acidic residues" evidence="6">
    <location>
        <begin position="338"/>
        <end position="352"/>
    </location>
</feature>
<feature type="region of interest" description="Disordered" evidence="6">
    <location>
        <begin position="104"/>
        <end position="189"/>
    </location>
</feature>
<dbReference type="GO" id="GO:0003755">
    <property type="term" value="F:peptidyl-prolyl cis-trans isomerase activity"/>
    <property type="evidence" value="ECO:0007669"/>
    <property type="project" value="UniProtKB-KW"/>
</dbReference>
<proteinExistence type="predicted"/>
<dbReference type="Pfam" id="PF00254">
    <property type="entry name" value="FKBP_C"/>
    <property type="match status" value="1"/>
</dbReference>
<comment type="catalytic activity">
    <reaction evidence="1 5">
        <text>[protein]-peptidylproline (omega=180) = [protein]-peptidylproline (omega=0)</text>
        <dbReference type="Rhea" id="RHEA:16237"/>
        <dbReference type="Rhea" id="RHEA-COMP:10747"/>
        <dbReference type="Rhea" id="RHEA-COMP:10748"/>
        <dbReference type="ChEBI" id="CHEBI:83833"/>
        <dbReference type="ChEBI" id="CHEBI:83834"/>
        <dbReference type="EC" id="5.2.1.8"/>
    </reaction>
</comment>
<dbReference type="SUPFAM" id="SSF54534">
    <property type="entry name" value="FKBP-like"/>
    <property type="match status" value="1"/>
</dbReference>
<dbReference type="AlphaFoldDB" id="A0AA88XB08"/>
<feature type="compositionally biased region" description="Acidic residues" evidence="6">
    <location>
        <begin position="111"/>
        <end position="141"/>
    </location>
</feature>
<sequence>MAFWGIEVKSGKTYTHHFDSKRGRLHLSQATLGAGSSTKKSIVQCVVGDKKPIYLCSLLPERQETCPLNLDFEEDDEVRFSVIGPNSIHLSGFFYGESQDDAGTDFGSDSYGEESEDFSSSESEEYDSDDDEDGFIVEEDSMFPTSRVPNSGVRIEEIHDDEKSVNGNSMSKRPKKKDTALSVSDDGENSWKQIMVSGSSVPIIESEDEDGFPLSPAGKTHVEVLNTKEKAGEVKEKRSGKKKKVDDNPGRSKIGKRKIDAIIQDGDQARNGETGGLDSSALLTEVVPQSDLKHTKKNKKKKVKATDEKAHDAGSDCKTLQTEAATTKDMDEPVAVRNESDQKPTSERTIEKKNKKKSKKREIAVDADKKQTVGEKNFSTEEEEKAEATPFQVRSFPNGLVIEELVMGKPDGKKASPGKKVSVHYIGKLKKNGKIFDSNIGRAPFEFRLGIGKVIKGWDVGVNELILTSSGMRIGDKRRLTIPPAMGYGAGGAPGAIPPNAWLVFDVELVN</sequence>
<feature type="domain" description="PPIase FKBP-type" evidence="7">
    <location>
        <begin position="418"/>
        <end position="511"/>
    </location>
</feature>
<dbReference type="Pfam" id="PF17800">
    <property type="entry name" value="NPL"/>
    <property type="match status" value="1"/>
</dbReference>
<dbReference type="Gene3D" id="3.10.50.40">
    <property type="match status" value="1"/>
</dbReference>
<keyword evidence="3 5" id="KW-0697">Rotamase</keyword>
<name>A0AA88XB08_9ASTE</name>
<evidence type="ECO:0000259" key="7">
    <source>
        <dbReference type="PROSITE" id="PS50059"/>
    </source>
</evidence>
<dbReference type="PANTHER" id="PTHR43811:SF19">
    <property type="entry name" value="39 KDA FK506-BINDING NUCLEAR PROTEIN"/>
    <property type="match status" value="1"/>
</dbReference>
<feature type="compositionally biased region" description="Basic and acidic residues" evidence="6">
    <location>
        <begin position="220"/>
        <end position="237"/>
    </location>
</feature>
<dbReference type="EMBL" id="JAVXUP010000061">
    <property type="protein sequence ID" value="KAK3040103.1"/>
    <property type="molecule type" value="Genomic_DNA"/>
</dbReference>
<evidence type="ECO:0000256" key="3">
    <source>
        <dbReference type="ARBA" id="ARBA00023110"/>
    </source>
</evidence>
<evidence type="ECO:0000313" key="8">
    <source>
        <dbReference type="EMBL" id="KAK3040103.1"/>
    </source>
</evidence>
<protein>
    <recommendedName>
        <fullName evidence="2 5">peptidylprolyl isomerase</fullName>
        <ecNumber evidence="2 5">5.2.1.8</ecNumber>
    </recommendedName>
</protein>
<feature type="compositionally biased region" description="Basic residues" evidence="6">
    <location>
        <begin position="294"/>
        <end position="303"/>
    </location>
</feature>
<evidence type="ECO:0000256" key="4">
    <source>
        <dbReference type="ARBA" id="ARBA00023235"/>
    </source>
</evidence>
<keyword evidence="4 5" id="KW-0413">Isomerase</keyword>
<feature type="compositionally biased region" description="Basic and acidic residues" evidence="6">
    <location>
        <begin position="361"/>
        <end position="373"/>
    </location>
</feature>
<feature type="non-terminal residue" evidence="8">
    <location>
        <position position="511"/>
    </location>
</feature>
<dbReference type="Proteomes" id="UP001188597">
    <property type="component" value="Unassembled WGS sequence"/>
</dbReference>
<keyword evidence="9" id="KW-1185">Reference proteome</keyword>
<dbReference type="PROSITE" id="PS50059">
    <property type="entry name" value="FKBP_PPIASE"/>
    <property type="match status" value="1"/>
</dbReference>
<dbReference type="InterPro" id="IPR041232">
    <property type="entry name" value="NPL"/>
</dbReference>
<dbReference type="PANTHER" id="PTHR43811">
    <property type="entry name" value="FKBP-TYPE PEPTIDYL-PROLYL CIS-TRANS ISOMERASE FKPA"/>
    <property type="match status" value="1"/>
</dbReference>
<dbReference type="InterPro" id="IPR046357">
    <property type="entry name" value="PPIase_dom_sf"/>
</dbReference>
<evidence type="ECO:0000313" key="9">
    <source>
        <dbReference type="Proteomes" id="UP001188597"/>
    </source>
</evidence>
<gene>
    <name evidence="8" type="ORF">RJ639_027829</name>
</gene>
<feature type="region of interest" description="Disordered" evidence="6">
    <location>
        <begin position="205"/>
        <end position="388"/>
    </location>
</feature>
<dbReference type="InterPro" id="IPR001179">
    <property type="entry name" value="PPIase_FKBP_dom"/>
</dbReference>
<dbReference type="Gene3D" id="2.60.120.340">
    <property type="entry name" value="Nucleoplasmin core domain"/>
    <property type="match status" value="1"/>
</dbReference>
<evidence type="ECO:0000256" key="2">
    <source>
        <dbReference type="ARBA" id="ARBA00013194"/>
    </source>
</evidence>
<reference evidence="8" key="1">
    <citation type="submission" date="2022-12" db="EMBL/GenBank/DDBJ databases">
        <title>Draft genome assemblies for two species of Escallonia (Escalloniales).</title>
        <authorList>
            <person name="Chanderbali A."/>
            <person name="Dervinis C."/>
            <person name="Anghel I."/>
            <person name="Soltis D."/>
            <person name="Soltis P."/>
            <person name="Zapata F."/>
        </authorList>
    </citation>
    <scope>NUCLEOTIDE SEQUENCE</scope>
    <source>
        <strain evidence="8">UCBG64.0493</strain>
        <tissue evidence="8">Leaf</tissue>
    </source>
</reference>
<dbReference type="FunFam" id="3.10.50.40:FF:000006">
    <property type="entry name" value="Peptidyl-prolyl cis-trans isomerase"/>
    <property type="match status" value="1"/>
</dbReference>
<dbReference type="EC" id="5.2.1.8" evidence="2 5"/>
<comment type="caution">
    <text evidence="8">The sequence shown here is derived from an EMBL/GenBank/DDBJ whole genome shotgun (WGS) entry which is preliminary data.</text>
</comment>
<accession>A0AA88XB08</accession>
<evidence type="ECO:0000256" key="1">
    <source>
        <dbReference type="ARBA" id="ARBA00000971"/>
    </source>
</evidence>
<feature type="compositionally biased region" description="Basic and acidic residues" evidence="6">
    <location>
        <begin position="154"/>
        <end position="164"/>
    </location>
</feature>
<evidence type="ECO:0000256" key="5">
    <source>
        <dbReference type="PROSITE-ProRule" id="PRU00277"/>
    </source>
</evidence>
<evidence type="ECO:0000256" key="6">
    <source>
        <dbReference type="SAM" id="MobiDB-lite"/>
    </source>
</evidence>
<organism evidence="8 9">
    <name type="scientific">Escallonia herrerae</name>
    <dbReference type="NCBI Taxonomy" id="1293975"/>
    <lineage>
        <taxon>Eukaryota</taxon>
        <taxon>Viridiplantae</taxon>
        <taxon>Streptophyta</taxon>
        <taxon>Embryophyta</taxon>
        <taxon>Tracheophyta</taxon>
        <taxon>Spermatophyta</taxon>
        <taxon>Magnoliopsida</taxon>
        <taxon>eudicotyledons</taxon>
        <taxon>Gunneridae</taxon>
        <taxon>Pentapetalae</taxon>
        <taxon>asterids</taxon>
        <taxon>campanulids</taxon>
        <taxon>Escalloniales</taxon>
        <taxon>Escalloniaceae</taxon>
        <taxon>Escallonia</taxon>
    </lineage>
</organism>
<dbReference type="PIRSF" id="PIRSF001473">
    <property type="entry name" value="FK506-bp_FPR3"/>
    <property type="match status" value="1"/>
</dbReference>
<dbReference type="InterPro" id="IPR023566">
    <property type="entry name" value="PPIase_Fpr3/Fpr4-like"/>
</dbReference>
<dbReference type="GO" id="GO:0005634">
    <property type="term" value="C:nucleus"/>
    <property type="evidence" value="ECO:0007669"/>
    <property type="project" value="UniProtKB-ARBA"/>
</dbReference>